<proteinExistence type="predicted"/>
<dbReference type="GO" id="GO:0032259">
    <property type="term" value="P:methylation"/>
    <property type="evidence" value="ECO:0007669"/>
    <property type="project" value="UniProtKB-KW"/>
</dbReference>
<organism evidence="1 2">
    <name type="scientific">Hoeflea algicola</name>
    <dbReference type="NCBI Taxonomy" id="2983763"/>
    <lineage>
        <taxon>Bacteria</taxon>
        <taxon>Pseudomonadati</taxon>
        <taxon>Pseudomonadota</taxon>
        <taxon>Alphaproteobacteria</taxon>
        <taxon>Hyphomicrobiales</taxon>
        <taxon>Rhizobiaceae</taxon>
        <taxon>Hoeflea</taxon>
    </lineage>
</organism>
<dbReference type="CDD" id="cd02440">
    <property type="entry name" value="AdoMet_MTases"/>
    <property type="match status" value="1"/>
</dbReference>
<accession>A0ABT3ZDZ9</accession>
<name>A0ABT3ZDZ9_9HYPH</name>
<keyword evidence="1" id="KW-0489">Methyltransferase</keyword>
<reference evidence="1" key="1">
    <citation type="submission" date="2022-10" db="EMBL/GenBank/DDBJ databases">
        <title>Hoeflea sp. G2-23, isolated from marine algae.</title>
        <authorList>
            <person name="Kristyanto S."/>
            <person name="Kim J.M."/>
            <person name="Jeon C.O."/>
        </authorList>
    </citation>
    <scope>NUCLEOTIDE SEQUENCE</scope>
    <source>
        <strain evidence="1">G2-23</strain>
    </source>
</reference>
<dbReference type="Pfam" id="PF13489">
    <property type="entry name" value="Methyltransf_23"/>
    <property type="match status" value="1"/>
</dbReference>
<keyword evidence="1" id="KW-0808">Transferase</keyword>
<sequence>MRPHWTVTSDCVEIARMPFYWRLSGSTEGSPNIDQTLPIRVTIDHEFDYLRFQPTELEWGNINRAYQMNENIGFLNPESGQMDTYGSSVNRFFLGEVQRFSPKIAYEIGCGAGFSIEHLKANGFRAVGIDPSEYSKKWSQRLGFELINEYFGQGLIENPAEFIYCNDVFEHIPDVVEFSAQVFACLSDGGVFCFSTTNSTQSIELGDISQFEHQHVNMFTTRSIHLILSSAGFSEIEVRGGSYGNTFHVTARKLQGRKAAVGTIAPRHVMDILAVRHVPLPRFKIGMMALKTRTATCH</sequence>
<keyword evidence="2" id="KW-1185">Reference proteome</keyword>
<comment type="caution">
    <text evidence="1">The sequence shown here is derived from an EMBL/GenBank/DDBJ whole genome shotgun (WGS) entry which is preliminary data.</text>
</comment>
<dbReference type="RefSeq" id="WP_267655463.1">
    <property type="nucleotide sequence ID" value="NZ_JAOVZR010000001.1"/>
</dbReference>
<gene>
    <name evidence="1" type="ORF">OEG84_20555</name>
</gene>
<dbReference type="SUPFAM" id="SSF53335">
    <property type="entry name" value="S-adenosyl-L-methionine-dependent methyltransferases"/>
    <property type="match status" value="1"/>
</dbReference>
<dbReference type="GO" id="GO:0008168">
    <property type="term" value="F:methyltransferase activity"/>
    <property type="evidence" value="ECO:0007669"/>
    <property type="project" value="UniProtKB-KW"/>
</dbReference>
<dbReference type="Proteomes" id="UP001073227">
    <property type="component" value="Unassembled WGS sequence"/>
</dbReference>
<evidence type="ECO:0000313" key="2">
    <source>
        <dbReference type="Proteomes" id="UP001073227"/>
    </source>
</evidence>
<dbReference type="PANTHER" id="PTHR43861">
    <property type="entry name" value="TRANS-ACONITATE 2-METHYLTRANSFERASE-RELATED"/>
    <property type="match status" value="1"/>
</dbReference>
<dbReference type="Gene3D" id="3.40.50.150">
    <property type="entry name" value="Vaccinia Virus protein VP39"/>
    <property type="match status" value="1"/>
</dbReference>
<dbReference type="EMBL" id="JAOVZR010000001">
    <property type="protein sequence ID" value="MCY0150025.1"/>
    <property type="molecule type" value="Genomic_DNA"/>
</dbReference>
<evidence type="ECO:0000313" key="1">
    <source>
        <dbReference type="EMBL" id="MCY0150025.1"/>
    </source>
</evidence>
<dbReference type="InterPro" id="IPR029063">
    <property type="entry name" value="SAM-dependent_MTases_sf"/>
</dbReference>
<protein>
    <submittedName>
        <fullName evidence="1">Class I SAM-dependent methyltransferase</fullName>
    </submittedName>
</protein>